<dbReference type="Proteomes" id="UP000076420">
    <property type="component" value="Unassembled WGS sequence"/>
</dbReference>
<dbReference type="KEGG" id="bgt:106080131"/>
<dbReference type="AlphaFoldDB" id="A0A2C9L5J1"/>
<name>A0A2C9L5J1_BIOGL</name>
<evidence type="ECO:0000313" key="2">
    <source>
        <dbReference type="EnsemblMetazoa" id="BGLB027322-PA"/>
    </source>
</evidence>
<dbReference type="InterPro" id="IPR057366">
    <property type="entry name" value="TRPM-like"/>
</dbReference>
<gene>
    <name evidence="2" type="primary">106080131</name>
</gene>
<dbReference type="VEuPathDB" id="VectorBase:BGLB027322"/>
<evidence type="ECO:0000259" key="1">
    <source>
        <dbReference type="Pfam" id="PF25508"/>
    </source>
</evidence>
<proteinExistence type="predicted"/>
<sequence>MEAIMKDQFKASLYYWTKLNHLIGTSLLAQYVLEQNMENEYLTNRKEKYKKYMCIYQKAASDILTSCYKKNWEWTWYLLVKDIPEWNESCITKAMKMENKMFLQQQPCTEVNSVIWSNYLGEDLDIMMLSNFYGIKQALLSPKARCRMDM</sequence>
<evidence type="ECO:0000313" key="3">
    <source>
        <dbReference type="Proteomes" id="UP000076420"/>
    </source>
</evidence>
<reference evidence="2" key="1">
    <citation type="submission" date="2020-05" db="UniProtKB">
        <authorList>
            <consortium name="EnsemblMetazoa"/>
        </authorList>
    </citation>
    <scope>IDENTIFICATION</scope>
    <source>
        <strain evidence="2">BB02</strain>
    </source>
</reference>
<dbReference type="VEuPathDB" id="VectorBase:BGLAX_036748"/>
<organism evidence="2 3">
    <name type="scientific">Biomphalaria glabrata</name>
    <name type="common">Bloodfluke planorb</name>
    <name type="synonym">Freshwater snail</name>
    <dbReference type="NCBI Taxonomy" id="6526"/>
    <lineage>
        <taxon>Eukaryota</taxon>
        <taxon>Metazoa</taxon>
        <taxon>Spiralia</taxon>
        <taxon>Lophotrochozoa</taxon>
        <taxon>Mollusca</taxon>
        <taxon>Gastropoda</taxon>
        <taxon>Heterobranchia</taxon>
        <taxon>Euthyneura</taxon>
        <taxon>Panpulmonata</taxon>
        <taxon>Hygrophila</taxon>
        <taxon>Lymnaeoidea</taxon>
        <taxon>Planorbidae</taxon>
        <taxon>Biomphalaria</taxon>
    </lineage>
</organism>
<accession>A0A2C9L5J1</accession>
<protein>
    <recommendedName>
        <fullName evidence="1">TRPM-like domain-containing protein</fullName>
    </recommendedName>
</protein>
<dbReference type="EnsemblMetazoa" id="BGLB027322-RA">
    <property type="protein sequence ID" value="BGLB027322-PA"/>
    <property type="gene ID" value="BGLB027322"/>
</dbReference>
<dbReference type="Pfam" id="PF25508">
    <property type="entry name" value="TRPM2"/>
    <property type="match status" value="1"/>
</dbReference>
<feature type="domain" description="TRPM-like" evidence="1">
    <location>
        <begin position="3"/>
        <end position="103"/>
    </location>
</feature>